<dbReference type="EMBL" id="AWXA01000017">
    <property type="protein sequence ID" value="ERT60653.1"/>
    <property type="molecule type" value="Genomic_DNA"/>
</dbReference>
<gene>
    <name evidence="1" type="ORF">HMPREF1250_0008</name>
</gene>
<dbReference type="PATRIC" id="fig|1111454.3.peg.796"/>
<evidence type="ECO:0000313" key="2">
    <source>
        <dbReference type="Proteomes" id="UP000017090"/>
    </source>
</evidence>
<protein>
    <submittedName>
        <fullName evidence="1">Uncharacterized protein</fullName>
    </submittedName>
</protein>
<evidence type="ECO:0000313" key="1">
    <source>
        <dbReference type="EMBL" id="ERT60653.1"/>
    </source>
</evidence>
<keyword evidence="2" id="KW-1185">Reference proteome</keyword>
<accession>U7UQD5</accession>
<dbReference type="AlphaFoldDB" id="U7UQD5"/>
<name>U7UQD5_9FIRM</name>
<reference evidence="1 2" key="1">
    <citation type="submission" date="2013-09" db="EMBL/GenBank/DDBJ databases">
        <authorList>
            <person name="Durkin A.S."/>
            <person name="Haft D.R."/>
            <person name="McCorrison J."/>
            <person name="Torralba M."/>
            <person name="Gillis M."/>
            <person name="Haft D.H."/>
            <person name="Methe B."/>
            <person name="Sutton G."/>
            <person name="Nelson K.E."/>
        </authorList>
    </citation>
    <scope>NUCLEOTIDE SEQUENCE [LARGE SCALE GENOMIC DNA]</scope>
    <source>
        <strain evidence="1 2">BV3C16-1</strain>
    </source>
</reference>
<sequence length="70" mass="8222">MRQELILGYMQITTGWKIILMYRSLLTTSAFGCQNWTINHVGNMSIQKRTFRYGSILFQEMSEVLTLILM</sequence>
<dbReference type="Proteomes" id="UP000017090">
    <property type="component" value="Unassembled WGS sequence"/>
</dbReference>
<comment type="caution">
    <text evidence="1">The sequence shown here is derived from an EMBL/GenBank/DDBJ whole genome shotgun (WGS) entry which is preliminary data.</text>
</comment>
<proteinExistence type="predicted"/>
<organism evidence="1 2">
    <name type="scientific">Megasphaera vaginalis</name>
    <name type="common">ex Srinivasan et al. 2021</name>
    <dbReference type="NCBI Taxonomy" id="1111454"/>
    <lineage>
        <taxon>Bacteria</taxon>
        <taxon>Bacillati</taxon>
        <taxon>Bacillota</taxon>
        <taxon>Negativicutes</taxon>
        <taxon>Veillonellales</taxon>
        <taxon>Veillonellaceae</taxon>
        <taxon>Megasphaera</taxon>
    </lineage>
</organism>